<feature type="region of interest" description="Disordered" evidence="1">
    <location>
        <begin position="26"/>
        <end position="64"/>
    </location>
</feature>
<protein>
    <submittedName>
        <fullName evidence="2">Uncharacterized protein</fullName>
    </submittedName>
</protein>
<evidence type="ECO:0000256" key="1">
    <source>
        <dbReference type="SAM" id="MobiDB-lite"/>
    </source>
</evidence>
<feature type="compositionally biased region" description="Polar residues" evidence="1">
    <location>
        <begin position="149"/>
        <end position="161"/>
    </location>
</feature>
<sequence length="621" mass="66739">REKLLPSAHAELITELLKDLVRQLKETPEKLPVLDSTGSPIRKPRRDETTSKSVEEQPVSKPVPMRKISRFLVSPVVESATKVVSGESEDLPSHEITPPDTVYSTTNDVDDGTRSERSSGAASISTPPVHQLTPDTTIMPPPESHPKLSHQNSLDNNGAGTARSTIADLQQKLVQLTSQPSELSIGGTPPSHPPTPHTQASYDSYMLTLQQKLASISQPLGPLSPQSTIHGLSSVATPAEYDLPLDELVAVSGEDHMIINSVQSQVSIQIPHNEEPVVTPVGSLELASTFVLPTAAAAAAPAAAAAAAAAAAPAAAAVSTSHHLIKPQLSVDSAMVTAMEQRQSRLARPVPTASDLHNLEQELSKITVRSTPVLPQPVSSIPHTVPLLTTVMATPSTESLLVSQEFPPVEDMSPPSPKPVVRKVSRFQVSAVQEDPSAVTHSPSHSNSSAGYMFLTVGSYLQDVGSAVLQLIHSVCSFFERREERRGRFSVVTQDAPSLHLLHMNPGLPSPSSTQSAGQPVRRITATGIPVAVSRVREEARMSRWPSEGHIRVSDKQPKHLLRDKLKNAHSMIELATAPLSVSRCHSVIYPLYVADDTEHSQLFDASSEELKALLSRHRLE</sequence>
<organism evidence="2">
    <name type="scientific">Homalodisca liturata</name>
    <dbReference type="NCBI Taxonomy" id="320908"/>
    <lineage>
        <taxon>Eukaryota</taxon>
        <taxon>Metazoa</taxon>
        <taxon>Ecdysozoa</taxon>
        <taxon>Arthropoda</taxon>
        <taxon>Hexapoda</taxon>
        <taxon>Insecta</taxon>
        <taxon>Pterygota</taxon>
        <taxon>Neoptera</taxon>
        <taxon>Paraneoptera</taxon>
        <taxon>Hemiptera</taxon>
        <taxon>Auchenorrhyncha</taxon>
        <taxon>Membracoidea</taxon>
        <taxon>Cicadellidae</taxon>
        <taxon>Cicadellinae</taxon>
        <taxon>Proconiini</taxon>
        <taxon>Homalodisca</taxon>
    </lineage>
</organism>
<proteinExistence type="predicted"/>
<feature type="region of interest" description="Disordered" evidence="1">
    <location>
        <begin position="179"/>
        <end position="200"/>
    </location>
</feature>
<evidence type="ECO:0000313" key="2">
    <source>
        <dbReference type="EMBL" id="JAS72552.1"/>
    </source>
</evidence>
<accession>A0A1B6HD64</accession>
<feature type="region of interest" description="Disordered" evidence="1">
    <location>
        <begin position="82"/>
        <end position="161"/>
    </location>
</feature>
<gene>
    <name evidence="2" type="ORF">g.42084</name>
</gene>
<feature type="non-terminal residue" evidence="2">
    <location>
        <position position="621"/>
    </location>
</feature>
<name>A0A1B6HD64_9HEMI</name>
<feature type="compositionally biased region" description="Basic and acidic residues" evidence="1">
    <location>
        <begin position="45"/>
        <end position="55"/>
    </location>
</feature>
<dbReference type="AlphaFoldDB" id="A0A1B6HD64"/>
<feature type="non-terminal residue" evidence="2">
    <location>
        <position position="1"/>
    </location>
</feature>
<dbReference type="EMBL" id="GECU01035154">
    <property type="protein sequence ID" value="JAS72552.1"/>
    <property type="molecule type" value="Transcribed_RNA"/>
</dbReference>
<feature type="compositionally biased region" description="Polar residues" evidence="1">
    <location>
        <begin position="118"/>
        <end position="136"/>
    </location>
</feature>
<reference evidence="2" key="1">
    <citation type="submission" date="2015-11" db="EMBL/GenBank/DDBJ databases">
        <title>De novo transcriptome assembly of four potential Pierce s Disease insect vectors from Arizona vineyards.</title>
        <authorList>
            <person name="Tassone E.E."/>
        </authorList>
    </citation>
    <scope>NUCLEOTIDE SEQUENCE</scope>
</reference>